<organism evidence="2 3">
    <name type="scientific">Mycobacterium phage Aeneas</name>
    <dbReference type="NCBI Taxonomy" id="1168595"/>
    <lineage>
        <taxon>Viruses</taxon>
        <taxon>Duplodnaviria</taxon>
        <taxon>Heunggongvirae</taxon>
        <taxon>Uroviricota</taxon>
        <taxon>Caudoviricetes</taxon>
        <taxon>Fromanvirus</taxon>
        <taxon>Fromanvirus nepal</taxon>
    </lineage>
</organism>
<feature type="compositionally biased region" description="Low complexity" evidence="1">
    <location>
        <begin position="33"/>
        <end position="44"/>
    </location>
</feature>
<reference evidence="3" key="1">
    <citation type="submission" date="2012-03" db="EMBL/GenBank/DDBJ databases">
        <authorList>
            <person name="Morrell J.D."/>
            <person name="Brighton A.K."/>
            <person name="Fisher J.N.B."/>
            <person name="Sheflo M.A."/>
            <person name="Adawi E.C."/>
            <person name="Christiansen M.R."/>
            <person name="Ferguson N.C."/>
            <person name="Gardner A.V."/>
            <person name="Irons D.L."/>
            <person name="Jensen J.D."/>
            <person name="Kennedy A.K."/>
            <person name="Lloyd J.S."/>
            <person name="Marlow S.C."/>
            <person name="Mason S.J."/>
            <person name="McCord T.M."/>
            <person name="Merrill B.D."/>
            <person name="Nelson E.P."/>
            <person name="Norton C.S."/>
            <person name="Pettersson S.M."/>
            <person name="Poe D.E."/>
            <person name="Russell R.C."/>
            <person name="Smith T.C."/>
            <person name="Sullivan S."/>
            <person name="Williams K.R."/>
            <person name="Breakwell D.P."/>
            <person name="Grose J.H."/>
            <person name="Burnett S.H."/>
            <person name="Wang X."/>
            <person name="Crowell R."/>
            <person name="Bostrom M.A."/>
            <person name="Burke M."/>
            <person name="Wright G.M."/>
            <person name="Gregory S.G."/>
            <person name="Colman S.D."/>
            <person name="Bradley K.W."/>
            <person name="Khaja R."/>
            <person name="Lewis M.F."/>
            <person name="Barker L.P."/>
            <person name="Asai D.J."/>
            <person name="Bowman C.A."/>
            <person name="Russell D.A."/>
            <person name="Pope W.H."/>
            <person name="Jacobs-Sera D."/>
            <person name="Hendrix R.W."/>
            <person name="Hatfull G.F."/>
        </authorList>
    </citation>
    <scope>NUCLEOTIDE SEQUENCE [LARGE SCALE GENOMIC DNA]</scope>
</reference>
<dbReference type="EMBL" id="JQ809703">
    <property type="protein sequence ID" value="AFL48119.1"/>
    <property type="molecule type" value="Genomic_DNA"/>
</dbReference>
<dbReference type="Proteomes" id="UP000006060">
    <property type="component" value="Genome"/>
</dbReference>
<feature type="region of interest" description="Disordered" evidence="1">
    <location>
        <begin position="1"/>
        <end position="57"/>
    </location>
</feature>
<sequence length="194" mass="20564">MTPSAGVHPVYHTPPRQRNPLCAASLRTPAGVPRTLPTRPSPARTRSRAPTPPTSPVYPCAPATHSTPCLCDALCSMRQALGTEDAPSSVLTRLRMRMRCGSGSTGLRIEGMAELRDRADVPGSKLAFDVDRIDGSGSSSSDASTFVGSIARRMTDVDQPSMVPVFEIDLVVRGGDWSSAATRPVYGCGLSRGR</sequence>
<protein>
    <submittedName>
        <fullName evidence="2">Uncharacterized protein</fullName>
    </submittedName>
</protein>
<dbReference type="RefSeq" id="YP_009016364.1">
    <property type="nucleotide sequence ID" value="NC_023723.1"/>
</dbReference>
<name>I3WX91_9CAUD</name>
<evidence type="ECO:0000313" key="3">
    <source>
        <dbReference type="Proteomes" id="UP000006060"/>
    </source>
</evidence>
<evidence type="ECO:0000256" key="1">
    <source>
        <dbReference type="SAM" id="MobiDB-lite"/>
    </source>
</evidence>
<gene>
    <name evidence="2" type="ORF">AENEAS_100</name>
</gene>
<dbReference type="OrthoDB" id="26461at10239"/>
<dbReference type="KEGG" id="vg:18564279"/>
<dbReference type="GeneID" id="18564279"/>
<evidence type="ECO:0000313" key="2">
    <source>
        <dbReference type="EMBL" id="AFL48119.1"/>
    </source>
</evidence>
<proteinExistence type="predicted"/>
<accession>I3WX91</accession>